<evidence type="ECO:0000259" key="1">
    <source>
        <dbReference type="Pfam" id="PF09413"/>
    </source>
</evidence>
<dbReference type="SUPFAM" id="SSF54913">
    <property type="entry name" value="GlnB-like"/>
    <property type="match status" value="1"/>
</dbReference>
<dbReference type="AlphaFoldDB" id="A0A1G5JMS1"/>
<evidence type="ECO:0000313" key="3">
    <source>
        <dbReference type="Proteomes" id="UP000199569"/>
    </source>
</evidence>
<keyword evidence="3" id="KW-1185">Reference proteome</keyword>
<dbReference type="STRING" id="549386.SAMN02927923_02760"/>
<dbReference type="InterPro" id="IPR018551">
    <property type="entry name" value="DUF2007"/>
</dbReference>
<feature type="domain" description="DUF2007" evidence="1">
    <location>
        <begin position="22"/>
        <end position="87"/>
    </location>
</feature>
<gene>
    <name evidence="2" type="ORF">SAMN02927923_02760</name>
</gene>
<name>A0A1G5JMS1_9HYPH</name>
<evidence type="ECO:0000313" key="2">
    <source>
        <dbReference type="EMBL" id="SCY89712.1"/>
    </source>
</evidence>
<dbReference type="Gene3D" id="3.30.70.790">
    <property type="entry name" value="UreE, C-terminal domain"/>
    <property type="match status" value="1"/>
</dbReference>
<dbReference type="Pfam" id="PF09413">
    <property type="entry name" value="DUF2007"/>
    <property type="match status" value="1"/>
</dbReference>
<protein>
    <submittedName>
        <fullName evidence="2">Putative signal transducing protein</fullName>
    </submittedName>
</protein>
<dbReference type="InterPro" id="IPR011322">
    <property type="entry name" value="N-reg_PII-like_a/b"/>
</dbReference>
<dbReference type="EMBL" id="FMVJ01000007">
    <property type="protein sequence ID" value="SCY89712.1"/>
    <property type="molecule type" value="Genomic_DNA"/>
</dbReference>
<organism evidence="2 3">
    <name type="scientific">Microvirga guangxiensis</name>
    <dbReference type="NCBI Taxonomy" id="549386"/>
    <lineage>
        <taxon>Bacteria</taxon>
        <taxon>Pseudomonadati</taxon>
        <taxon>Pseudomonadota</taxon>
        <taxon>Alphaproteobacteria</taxon>
        <taxon>Hyphomicrobiales</taxon>
        <taxon>Methylobacteriaceae</taxon>
        <taxon>Microvirga</taxon>
    </lineage>
</organism>
<dbReference type="Proteomes" id="UP000199569">
    <property type="component" value="Unassembled WGS sequence"/>
</dbReference>
<reference evidence="2 3" key="1">
    <citation type="submission" date="2016-10" db="EMBL/GenBank/DDBJ databases">
        <authorList>
            <person name="de Groot N.N."/>
        </authorList>
    </citation>
    <scope>NUCLEOTIDE SEQUENCE [LARGE SCALE GENOMIC DNA]</scope>
    <source>
        <strain evidence="2 3">CGMCC 1.7666</strain>
    </source>
</reference>
<accession>A0A1G5JMS1</accession>
<sequence>MWHGTFHAAMQTLAAEEGSLPMVENVRTNDLVLIGFLQSLLENANIHVLVADMHVSSIEGMIGAFPRRLLVPDDEVEEARQLIREAGLAGELRDE</sequence>
<proteinExistence type="predicted"/>